<keyword evidence="2" id="KW-0378">Hydrolase</keyword>
<gene>
    <name evidence="2" type="ORF">ACFLIM_49025</name>
</gene>
<evidence type="ECO:0000313" key="3">
    <source>
        <dbReference type="Proteomes" id="UP001603978"/>
    </source>
</evidence>
<name>A0ABW7AUL0_9ACTN</name>
<keyword evidence="3" id="KW-1185">Reference proteome</keyword>
<dbReference type="InterPro" id="IPR000073">
    <property type="entry name" value="AB_hydrolase_1"/>
</dbReference>
<evidence type="ECO:0000259" key="1">
    <source>
        <dbReference type="Pfam" id="PF00561"/>
    </source>
</evidence>
<accession>A0ABW7AUL0</accession>
<dbReference type="Gene3D" id="3.40.50.1820">
    <property type="entry name" value="alpha/beta hydrolase"/>
    <property type="match status" value="1"/>
</dbReference>
<protein>
    <submittedName>
        <fullName evidence="2">Alpha/beta fold hydrolase</fullName>
    </submittedName>
</protein>
<sequence length="272" mass="28864">MTETIVTTALGQVAVTVRGAGAAVVLLHANPGDSRDFDAIVPVAAEHFTTYAVDWPGYGRSPALRDPAAVTAMAYADILPDILSGLGLARAAFVGNSVGGYAAARLAITHPASVTALVLANSGGFTRQNIVTRAVTRLKGTERVTGALIGRLPRLYLRERTPVVREMLARDTRRRGDPAAIALEAAIWRSFNSPAHDLRGQAAQITAPVLLIWGTRDPLLGNDGRQARRCIPRATWHPLQTGHAPFAEAPDDFLAAALPFLESAHNPAIQPP</sequence>
<dbReference type="InterPro" id="IPR029058">
    <property type="entry name" value="AB_hydrolase_fold"/>
</dbReference>
<dbReference type="Proteomes" id="UP001603978">
    <property type="component" value="Unassembled WGS sequence"/>
</dbReference>
<dbReference type="PANTHER" id="PTHR46438:SF11">
    <property type="entry name" value="LIPASE-RELATED"/>
    <property type="match status" value="1"/>
</dbReference>
<dbReference type="Pfam" id="PF00561">
    <property type="entry name" value="Abhydrolase_1"/>
    <property type="match status" value="1"/>
</dbReference>
<organism evidence="2 3">
    <name type="scientific">Nonomuraea marmarensis</name>
    <dbReference type="NCBI Taxonomy" id="3351344"/>
    <lineage>
        <taxon>Bacteria</taxon>
        <taxon>Bacillati</taxon>
        <taxon>Actinomycetota</taxon>
        <taxon>Actinomycetes</taxon>
        <taxon>Streptosporangiales</taxon>
        <taxon>Streptosporangiaceae</taxon>
        <taxon>Nonomuraea</taxon>
    </lineage>
</organism>
<evidence type="ECO:0000313" key="2">
    <source>
        <dbReference type="EMBL" id="MFG1711124.1"/>
    </source>
</evidence>
<dbReference type="SUPFAM" id="SSF53474">
    <property type="entry name" value="alpha/beta-Hydrolases"/>
    <property type="match status" value="1"/>
</dbReference>
<proteinExistence type="predicted"/>
<dbReference type="RefSeq" id="WP_393177601.1">
    <property type="nucleotide sequence ID" value="NZ_JBICRM010000070.1"/>
</dbReference>
<dbReference type="GO" id="GO:0016787">
    <property type="term" value="F:hydrolase activity"/>
    <property type="evidence" value="ECO:0007669"/>
    <property type="project" value="UniProtKB-KW"/>
</dbReference>
<comment type="caution">
    <text evidence="2">The sequence shown here is derived from an EMBL/GenBank/DDBJ whole genome shotgun (WGS) entry which is preliminary data.</text>
</comment>
<dbReference type="PRINTS" id="PR00111">
    <property type="entry name" value="ABHYDROLASE"/>
</dbReference>
<feature type="domain" description="AB hydrolase-1" evidence="1">
    <location>
        <begin position="23"/>
        <end position="250"/>
    </location>
</feature>
<reference evidence="2 3" key="1">
    <citation type="submission" date="2024-10" db="EMBL/GenBank/DDBJ databases">
        <authorList>
            <person name="Topkara A.R."/>
            <person name="Saygin H."/>
        </authorList>
    </citation>
    <scope>NUCLEOTIDE SEQUENCE [LARGE SCALE GENOMIC DNA]</scope>
    <source>
        <strain evidence="2 3">M3C6</strain>
    </source>
</reference>
<dbReference type="EMBL" id="JBICRM010000070">
    <property type="protein sequence ID" value="MFG1711124.1"/>
    <property type="molecule type" value="Genomic_DNA"/>
</dbReference>
<dbReference type="PANTHER" id="PTHR46438">
    <property type="entry name" value="ALPHA/BETA-HYDROLASES SUPERFAMILY PROTEIN"/>
    <property type="match status" value="1"/>
</dbReference>